<name>A0AAD4KPP5_9EURO</name>
<comment type="caution">
    <text evidence="2">The sequence shown here is derived from an EMBL/GenBank/DDBJ whole genome shotgun (WGS) entry which is preliminary data.</text>
</comment>
<protein>
    <submittedName>
        <fullName evidence="2">Uncharacterized protein</fullName>
    </submittedName>
</protein>
<dbReference type="AlphaFoldDB" id="A0AAD4KPP5"/>
<dbReference type="EMBL" id="JAJTJA010000006">
    <property type="protein sequence ID" value="KAH8697568.1"/>
    <property type="molecule type" value="Genomic_DNA"/>
</dbReference>
<organism evidence="2 3">
    <name type="scientific">Talaromyces proteolyticus</name>
    <dbReference type="NCBI Taxonomy" id="1131652"/>
    <lineage>
        <taxon>Eukaryota</taxon>
        <taxon>Fungi</taxon>
        <taxon>Dikarya</taxon>
        <taxon>Ascomycota</taxon>
        <taxon>Pezizomycotina</taxon>
        <taxon>Eurotiomycetes</taxon>
        <taxon>Eurotiomycetidae</taxon>
        <taxon>Eurotiales</taxon>
        <taxon>Trichocomaceae</taxon>
        <taxon>Talaromyces</taxon>
        <taxon>Talaromyces sect. Bacilispori</taxon>
    </lineage>
</organism>
<feature type="region of interest" description="Disordered" evidence="1">
    <location>
        <begin position="1"/>
        <end position="85"/>
    </location>
</feature>
<dbReference type="GeneID" id="70241539"/>
<proteinExistence type="predicted"/>
<accession>A0AAD4KPP5</accession>
<feature type="compositionally biased region" description="Polar residues" evidence="1">
    <location>
        <begin position="64"/>
        <end position="78"/>
    </location>
</feature>
<gene>
    <name evidence="2" type="ORF">BGW36DRAFT_296294</name>
</gene>
<evidence type="ECO:0000256" key="1">
    <source>
        <dbReference type="SAM" id="MobiDB-lite"/>
    </source>
</evidence>
<evidence type="ECO:0000313" key="3">
    <source>
        <dbReference type="Proteomes" id="UP001201262"/>
    </source>
</evidence>
<dbReference type="Proteomes" id="UP001201262">
    <property type="component" value="Unassembled WGS sequence"/>
</dbReference>
<reference evidence="2" key="1">
    <citation type="submission" date="2021-12" db="EMBL/GenBank/DDBJ databases">
        <title>Convergent genome expansion in fungi linked to evolution of root-endophyte symbiosis.</title>
        <authorList>
            <consortium name="DOE Joint Genome Institute"/>
            <person name="Ke Y.-H."/>
            <person name="Bonito G."/>
            <person name="Liao H.-L."/>
            <person name="Looney B."/>
            <person name="Rojas-Flechas A."/>
            <person name="Nash J."/>
            <person name="Hameed K."/>
            <person name="Schadt C."/>
            <person name="Martin F."/>
            <person name="Crous P.W."/>
            <person name="Miettinen O."/>
            <person name="Magnuson J.K."/>
            <person name="Labbe J."/>
            <person name="Jacobson D."/>
            <person name="Doktycz M.J."/>
            <person name="Veneault-Fourrey C."/>
            <person name="Kuo A."/>
            <person name="Mondo S."/>
            <person name="Calhoun S."/>
            <person name="Riley R."/>
            <person name="Ohm R."/>
            <person name="LaButti K."/>
            <person name="Andreopoulos B."/>
            <person name="Pangilinan J."/>
            <person name="Nolan M."/>
            <person name="Tritt A."/>
            <person name="Clum A."/>
            <person name="Lipzen A."/>
            <person name="Daum C."/>
            <person name="Barry K."/>
            <person name="Grigoriev I.V."/>
            <person name="Vilgalys R."/>
        </authorList>
    </citation>
    <scope>NUCLEOTIDE SEQUENCE</scope>
    <source>
        <strain evidence="2">PMI_201</strain>
    </source>
</reference>
<keyword evidence="3" id="KW-1185">Reference proteome</keyword>
<evidence type="ECO:0000313" key="2">
    <source>
        <dbReference type="EMBL" id="KAH8697568.1"/>
    </source>
</evidence>
<dbReference type="RefSeq" id="XP_046072269.1">
    <property type="nucleotide sequence ID" value="XM_046211252.1"/>
</dbReference>
<sequence>MLSSSESASPPGARTPTYNTVSELSPPGSQTASHHGGLGDATIESPTSAFGKALSVGGPDDKSSNTQAKEPTAWSSQRAQEEYGRALESVVDRDFSLKEFGDPFDESDMLDVSSA</sequence>
<feature type="compositionally biased region" description="Polar residues" evidence="1">
    <location>
        <begin position="16"/>
        <end position="33"/>
    </location>
</feature>